<protein>
    <submittedName>
        <fullName evidence="2">Uncharacterized protein</fullName>
    </submittedName>
</protein>
<dbReference type="AlphaFoldDB" id="A0A6C0HKB6"/>
<evidence type="ECO:0000256" key="1">
    <source>
        <dbReference type="SAM" id="MobiDB-lite"/>
    </source>
</evidence>
<organism evidence="2">
    <name type="scientific">viral metagenome</name>
    <dbReference type="NCBI Taxonomy" id="1070528"/>
    <lineage>
        <taxon>unclassified sequences</taxon>
        <taxon>metagenomes</taxon>
        <taxon>organismal metagenomes</taxon>
    </lineage>
</organism>
<feature type="region of interest" description="Disordered" evidence="1">
    <location>
        <begin position="157"/>
        <end position="237"/>
    </location>
</feature>
<name>A0A6C0HKB6_9ZZZZ</name>
<evidence type="ECO:0000313" key="2">
    <source>
        <dbReference type="EMBL" id="QHT80817.1"/>
    </source>
</evidence>
<sequence>MEALIQELSAQLPLHRGIASLALQNHIYGCFLLMEDLAQQAATLTGTHVQPFDWDLVEDFSEIGMRYGFIMDRQLADEVNSFSDSYQTAWVAWFQHVATEKRVEEVDETEDRIIGLLRQTVPAEEAFFSHALETGELSIEWKNKAVKILVEEAEVEDKVEDKDESSAQTVVPAPDSPHEEPPTKLSQAHIEKQEKPRRMFATTRRRHRDLKKNALSTTRRSHTASTVRPKPALLDTK</sequence>
<proteinExistence type="predicted"/>
<dbReference type="EMBL" id="MN739974">
    <property type="protein sequence ID" value="QHT80817.1"/>
    <property type="molecule type" value="Genomic_DNA"/>
</dbReference>
<accession>A0A6C0HKB6</accession>
<reference evidence="2" key="1">
    <citation type="journal article" date="2020" name="Nature">
        <title>Giant virus diversity and host interactions through global metagenomics.</title>
        <authorList>
            <person name="Schulz F."/>
            <person name="Roux S."/>
            <person name="Paez-Espino D."/>
            <person name="Jungbluth S."/>
            <person name="Walsh D.A."/>
            <person name="Denef V.J."/>
            <person name="McMahon K.D."/>
            <person name="Konstantinidis K.T."/>
            <person name="Eloe-Fadrosh E.A."/>
            <person name="Kyrpides N.C."/>
            <person name="Woyke T."/>
        </authorList>
    </citation>
    <scope>NUCLEOTIDE SEQUENCE</scope>
    <source>
        <strain evidence="2">GVMAG-M-3300023184-121</strain>
    </source>
</reference>
<feature type="compositionally biased region" description="Polar residues" evidence="1">
    <location>
        <begin position="214"/>
        <end position="226"/>
    </location>
</feature>